<proteinExistence type="predicted"/>
<dbReference type="InterPro" id="IPR029060">
    <property type="entry name" value="PIN-like_dom_sf"/>
</dbReference>
<dbReference type="OrthoDB" id="329172at2"/>
<evidence type="ECO:0000313" key="2">
    <source>
        <dbReference type="EMBL" id="PSJ49836.1"/>
    </source>
</evidence>
<sequence length="127" mass="14243">MILVDSSIWVDHLRRALPELEALLADERVLTHPFIIGELAMGSLKNRRMIIRDLSNLPKARMAGDDEVLALVERFAIHSRGIGYVDAHLLASTRLTLEATLWTRDSRCRTVAEELGIAFSPPSARLQ</sequence>
<dbReference type="AlphaFoldDB" id="A0A2P7RHW7"/>
<name>A0A2P7RHW7_9HYPH</name>
<dbReference type="Proteomes" id="UP000241229">
    <property type="component" value="Unassembled WGS sequence"/>
</dbReference>
<dbReference type="Gene3D" id="3.40.50.1010">
    <property type="entry name" value="5'-nuclease"/>
    <property type="match status" value="1"/>
</dbReference>
<organism evidence="2 3">
    <name type="scientific">Kumtagia ephedrae</name>
    <dbReference type="NCBI Taxonomy" id="2116701"/>
    <lineage>
        <taxon>Bacteria</taxon>
        <taxon>Pseudomonadati</taxon>
        <taxon>Pseudomonadota</taxon>
        <taxon>Alphaproteobacteria</taxon>
        <taxon>Hyphomicrobiales</taxon>
        <taxon>Phyllobacteriaceae</taxon>
        <taxon>Kumtagia</taxon>
    </lineage>
</organism>
<feature type="domain" description="PIN" evidence="1">
    <location>
        <begin position="2"/>
        <end position="113"/>
    </location>
</feature>
<protein>
    <submittedName>
        <fullName evidence="2">VapC toxin family PIN domain ribonuclease</fullName>
    </submittedName>
</protein>
<dbReference type="EMBL" id="PXYK01000057">
    <property type="protein sequence ID" value="PSJ49836.1"/>
    <property type="molecule type" value="Genomic_DNA"/>
</dbReference>
<accession>A0A2P7RHW7</accession>
<gene>
    <name evidence="2" type="ORF">C7I84_29090</name>
</gene>
<evidence type="ECO:0000313" key="3">
    <source>
        <dbReference type="Proteomes" id="UP000241229"/>
    </source>
</evidence>
<dbReference type="Pfam" id="PF01850">
    <property type="entry name" value="PIN"/>
    <property type="match status" value="1"/>
</dbReference>
<dbReference type="InterPro" id="IPR002716">
    <property type="entry name" value="PIN_dom"/>
</dbReference>
<dbReference type="RefSeq" id="WP_106775702.1">
    <property type="nucleotide sequence ID" value="NZ_PXYK01000057.1"/>
</dbReference>
<keyword evidence="3" id="KW-1185">Reference proteome</keyword>
<evidence type="ECO:0000259" key="1">
    <source>
        <dbReference type="Pfam" id="PF01850"/>
    </source>
</evidence>
<comment type="caution">
    <text evidence="2">The sequence shown here is derived from an EMBL/GenBank/DDBJ whole genome shotgun (WGS) entry which is preliminary data.</text>
</comment>
<dbReference type="SUPFAM" id="SSF88723">
    <property type="entry name" value="PIN domain-like"/>
    <property type="match status" value="1"/>
</dbReference>
<reference evidence="2 3" key="1">
    <citation type="submission" date="2018-03" db="EMBL/GenBank/DDBJ databases">
        <title>The draft genome of Mesorhizobium sp. 6GN-30.</title>
        <authorList>
            <person name="Liu L."/>
            <person name="Li L."/>
            <person name="Wang T."/>
            <person name="Zhang X."/>
            <person name="Liang L."/>
        </authorList>
    </citation>
    <scope>NUCLEOTIDE SEQUENCE [LARGE SCALE GENOMIC DNA]</scope>
    <source>
        <strain evidence="2 3">6GN30</strain>
    </source>
</reference>